<reference evidence="2" key="1">
    <citation type="journal article" date="2014" name="Front. Microbiol.">
        <title>High frequency of phylogenetically diverse reductive dehalogenase-homologous genes in deep subseafloor sedimentary metagenomes.</title>
        <authorList>
            <person name="Kawai M."/>
            <person name="Futagami T."/>
            <person name="Toyoda A."/>
            <person name="Takaki Y."/>
            <person name="Nishi S."/>
            <person name="Hori S."/>
            <person name="Arai W."/>
            <person name="Tsubouchi T."/>
            <person name="Morono Y."/>
            <person name="Uchiyama I."/>
            <person name="Ito T."/>
            <person name="Fujiyama A."/>
            <person name="Inagaki F."/>
            <person name="Takami H."/>
        </authorList>
    </citation>
    <scope>NUCLEOTIDE SEQUENCE</scope>
    <source>
        <strain evidence="2">Expedition CK06-06</strain>
    </source>
</reference>
<gene>
    <name evidence="2" type="ORF">S12H4_33402</name>
</gene>
<feature type="transmembrane region" description="Helical" evidence="1">
    <location>
        <begin position="7"/>
        <end position="28"/>
    </location>
</feature>
<keyword evidence="1" id="KW-1133">Transmembrane helix</keyword>
<protein>
    <submittedName>
        <fullName evidence="2">Uncharacterized protein</fullName>
    </submittedName>
</protein>
<name>X1U3E6_9ZZZZ</name>
<evidence type="ECO:0000256" key="1">
    <source>
        <dbReference type="SAM" id="Phobius"/>
    </source>
</evidence>
<sequence>MNKLKKIADIIVIGLAITVVVVLGDKIIKIGN</sequence>
<keyword evidence="1" id="KW-0812">Transmembrane</keyword>
<keyword evidence="1" id="KW-0472">Membrane</keyword>
<accession>X1U3E6</accession>
<dbReference type="EMBL" id="BARW01019678">
    <property type="protein sequence ID" value="GAI98156.1"/>
    <property type="molecule type" value="Genomic_DNA"/>
</dbReference>
<organism evidence="2">
    <name type="scientific">marine sediment metagenome</name>
    <dbReference type="NCBI Taxonomy" id="412755"/>
    <lineage>
        <taxon>unclassified sequences</taxon>
        <taxon>metagenomes</taxon>
        <taxon>ecological metagenomes</taxon>
    </lineage>
</organism>
<proteinExistence type="predicted"/>
<evidence type="ECO:0000313" key="2">
    <source>
        <dbReference type="EMBL" id="GAI98156.1"/>
    </source>
</evidence>
<feature type="non-terminal residue" evidence="2">
    <location>
        <position position="32"/>
    </location>
</feature>
<dbReference type="AlphaFoldDB" id="X1U3E6"/>
<comment type="caution">
    <text evidence="2">The sequence shown here is derived from an EMBL/GenBank/DDBJ whole genome shotgun (WGS) entry which is preliminary data.</text>
</comment>